<dbReference type="Gene3D" id="3.30.160.70">
    <property type="entry name" value="Methylated DNA-protein cysteine methyltransferase domain"/>
    <property type="match status" value="1"/>
</dbReference>
<comment type="catalytic activity">
    <reaction evidence="8 9">
        <text>a 6-O-methyl-2'-deoxyguanosine in DNA + L-cysteinyl-[protein] = S-methyl-L-cysteinyl-[protein] + a 2'-deoxyguanosine in DNA</text>
        <dbReference type="Rhea" id="RHEA:24000"/>
        <dbReference type="Rhea" id="RHEA-COMP:10131"/>
        <dbReference type="Rhea" id="RHEA-COMP:10132"/>
        <dbReference type="Rhea" id="RHEA-COMP:11367"/>
        <dbReference type="Rhea" id="RHEA-COMP:11368"/>
        <dbReference type="ChEBI" id="CHEBI:29950"/>
        <dbReference type="ChEBI" id="CHEBI:82612"/>
        <dbReference type="ChEBI" id="CHEBI:85445"/>
        <dbReference type="ChEBI" id="CHEBI:85448"/>
        <dbReference type="EC" id="2.1.1.63"/>
    </reaction>
</comment>
<dbReference type="Pfam" id="PF01035">
    <property type="entry name" value="DNA_binding_1"/>
    <property type="match status" value="1"/>
</dbReference>
<keyword evidence="7 9" id="KW-0234">DNA repair</keyword>
<dbReference type="InterPro" id="IPR036388">
    <property type="entry name" value="WH-like_DNA-bd_sf"/>
</dbReference>
<dbReference type="GO" id="GO:0006307">
    <property type="term" value="P:DNA alkylation repair"/>
    <property type="evidence" value="ECO:0007669"/>
    <property type="project" value="UniProtKB-UniRule"/>
</dbReference>
<keyword evidence="13" id="KW-1185">Reference proteome</keyword>
<accession>A0A496PGI6</accession>
<dbReference type="PANTHER" id="PTHR10815">
    <property type="entry name" value="METHYLATED-DNA--PROTEIN-CYSTEINE METHYLTRANSFERASE"/>
    <property type="match status" value="1"/>
</dbReference>
<dbReference type="RefSeq" id="WP_121485919.1">
    <property type="nucleotide sequence ID" value="NZ_QQXL01000008.1"/>
</dbReference>
<evidence type="ECO:0000256" key="1">
    <source>
        <dbReference type="ARBA" id="ARBA00001286"/>
    </source>
</evidence>
<comment type="caution">
    <text evidence="12">The sequence shown here is derived from an EMBL/GenBank/DDBJ whole genome shotgun (WGS) entry which is preliminary data.</text>
</comment>
<evidence type="ECO:0000313" key="13">
    <source>
        <dbReference type="Proteomes" id="UP000273119"/>
    </source>
</evidence>
<dbReference type="PROSITE" id="PS00374">
    <property type="entry name" value="MGMT"/>
    <property type="match status" value="1"/>
</dbReference>
<evidence type="ECO:0000256" key="5">
    <source>
        <dbReference type="ARBA" id="ARBA00022679"/>
    </source>
</evidence>
<dbReference type="CDD" id="cd06445">
    <property type="entry name" value="ATase"/>
    <property type="match status" value="1"/>
</dbReference>
<dbReference type="HAMAP" id="MF_00772">
    <property type="entry name" value="OGT"/>
    <property type="match status" value="1"/>
</dbReference>
<proteinExistence type="inferred from homology"/>
<evidence type="ECO:0000256" key="3">
    <source>
        <dbReference type="ARBA" id="ARBA00022490"/>
    </source>
</evidence>
<feature type="active site" description="Nucleophile; methyl group acceptor" evidence="9">
    <location>
        <position position="142"/>
    </location>
</feature>
<evidence type="ECO:0000256" key="9">
    <source>
        <dbReference type="HAMAP-Rule" id="MF_00772"/>
    </source>
</evidence>
<comment type="catalytic activity">
    <reaction evidence="1 9">
        <text>a 4-O-methyl-thymidine in DNA + L-cysteinyl-[protein] = a thymidine in DNA + S-methyl-L-cysteinyl-[protein]</text>
        <dbReference type="Rhea" id="RHEA:53428"/>
        <dbReference type="Rhea" id="RHEA-COMP:10131"/>
        <dbReference type="Rhea" id="RHEA-COMP:10132"/>
        <dbReference type="Rhea" id="RHEA-COMP:13555"/>
        <dbReference type="Rhea" id="RHEA-COMP:13556"/>
        <dbReference type="ChEBI" id="CHEBI:29950"/>
        <dbReference type="ChEBI" id="CHEBI:82612"/>
        <dbReference type="ChEBI" id="CHEBI:137386"/>
        <dbReference type="ChEBI" id="CHEBI:137387"/>
        <dbReference type="EC" id="2.1.1.63"/>
    </reaction>
</comment>
<dbReference type="GO" id="GO:0005737">
    <property type="term" value="C:cytoplasm"/>
    <property type="evidence" value="ECO:0007669"/>
    <property type="project" value="UniProtKB-SubCell"/>
</dbReference>
<evidence type="ECO:0000259" key="11">
    <source>
        <dbReference type="Pfam" id="PF02870"/>
    </source>
</evidence>
<dbReference type="PANTHER" id="PTHR10815:SF5">
    <property type="entry name" value="METHYLATED-DNA--PROTEIN-CYSTEINE METHYLTRANSFERASE"/>
    <property type="match status" value="1"/>
</dbReference>
<dbReference type="Gene3D" id="1.10.10.10">
    <property type="entry name" value="Winged helix-like DNA-binding domain superfamily/Winged helix DNA-binding domain"/>
    <property type="match status" value="1"/>
</dbReference>
<dbReference type="AlphaFoldDB" id="A0A496PGI6"/>
<evidence type="ECO:0000256" key="4">
    <source>
        <dbReference type="ARBA" id="ARBA00022603"/>
    </source>
</evidence>
<dbReference type="SUPFAM" id="SSF46767">
    <property type="entry name" value="Methylated DNA-protein cysteine methyltransferase, C-terminal domain"/>
    <property type="match status" value="1"/>
</dbReference>
<evidence type="ECO:0000256" key="6">
    <source>
        <dbReference type="ARBA" id="ARBA00022763"/>
    </source>
</evidence>
<dbReference type="InterPro" id="IPR023546">
    <property type="entry name" value="MGMT"/>
</dbReference>
<dbReference type="GO" id="GO:0032259">
    <property type="term" value="P:methylation"/>
    <property type="evidence" value="ECO:0007669"/>
    <property type="project" value="UniProtKB-KW"/>
</dbReference>
<dbReference type="InterPro" id="IPR036631">
    <property type="entry name" value="MGMT_N_sf"/>
</dbReference>
<dbReference type="FunFam" id="1.10.10.10:FF:000214">
    <property type="entry name" value="Methylated-DNA--protein-cysteine methyltransferase"/>
    <property type="match status" value="1"/>
</dbReference>
<dbReference type="Proteomes" id="UP000273119">
    <property type="component" value="Unassembled WGS sequence"/>
</dbReference>
<comment type="similarity">
    <text evidence="2 9">Belongs to the MGMT family.</text>
</comment>
<keyword evidence="3 9" id="KW-0963">Cytoplasm</keyword>
<organism evidence="12 13">
    <name type="scientific">Galactobacter caseinivorans</name>
    <dbReference type="NCBI Taxonomy" id="2676123"/>
    <lineage>
        <taxon>Bacteria</taxon>
        <taxon>Bacillati</taxon>
        <taxon>Actinomycetota</taxon>
        <taxon>Actinomycetes</taxon>
        <taxon>Micrococcales</taxon>
        <taxon>Micrococcaceae</taxon>
        <taxon>Galactobacter</taxon>
    </lineage>
</organism>
<keyword evidence="5 9" id="KW-0808">Transferase</keyword>
<evidence type="ECO:0000313" key="12">
    <source>
        <dbReference type="EMBL" id="RKW69589.1"/>
    </source>
</evidence>
<dbReference type="InterPro" id="IPR008332">
    <property type="entry name" value="MethylG_MeTrfase_N"/>
</dbReference>
<sequence length="180" mass="19045">MASTLHAASPSTARHLLITSPLGTLILAGDGQALTGVWFEDHRYFPTDATLGERVEQGQDPVLDRAAEQLGAYLAGERADFDVPLNPAGTPKQKLVWQILRSIPAGEVTSYGAIAAQMGKPKAAQSVGQSVGHNPLSIIVPCHRVVGSDGAMTGYAGGLERKRFLLDLEGYDPALEPALF</sequence>
<dbReference type="SUPFAM" id="SSF53155">
    <property type="entry name" value="Methylated DNA-protein cysteine methyltransferase domain"/>
    <property type="match status" value="1"/>
</dbReference>
<gene>
    <name evidence="12" type="ORF">DWQ67_12400</name>
</gene>
<keyword evidence="6 9" id="KW-0227">DNA damage</keyword>
<dbReference type="InterPro" id="IPR014048">
    <property type="entry name" value="MethylDNA_cys_MeTrfase_DNA-bd"/>
</dbReference>
<dbReference type="EMBL" id="QQXL01000008">
    <property type="protein sequence ID" value="RKW69589.1"/>
    <property type="molecule type" value="Genomic_DNA"/>
</dbReference>
<dbReference type="GO" id="GO:0003908">
    <property type="term" value="F:methylated-DNA-[protein]-cysteine S-methyltransferase activity"/>
    <property type="evidence" value="ECO:0007669"/>
    <property type="project" value="UniProtKB-UniRule"/>
</dbReference>
<feature type="domain" description="Methylated-DNA-[protein]-cysteine S-methyltransferase DNA binding" evidence="10">
    <location>
        <begin position="93"/>
        <end position="170"/>
    </location>
</feature>
<comment type="subcellular location">
    <subcellularLocation>
        <location evidence="9">Cytoplasm</location>
    </subcellularLocation>
</comment>
<dbReference type="Pfam" id="PF02870">
    <property type="entry name" value="Methyltransf_1N"/>
    <property type="match status" value="1"/>
</dbReference>
<name>A0A496PGI6_9MICC</name>
<dbReference type="InterPro" id="IPR036217">
    <property type="entry name" value="MethylDNA_cys_MeTrfase_DNAb"/>
</dbReference>
<evidence type="ECO:0000259" key="10">
    <source>
        <dbReference type="Pfam" id="PF01035"/>
    </source>
</evidence>
<evidence type="ECO:0000256" key="8">
    <source>
        <dbReference type="ARBA" id="ARBA00049348"/>
    </source>
</evidence>
<comment type="miscellaneous">
    <text evidence="9">This enzyme catalyzes only one turnover and therefore is not strictly catalytic. According to one definition, an enzyme is a biocatalyst that acts repeatedly and over many reaction cycles.</text>
</comment>
<feature type="domain" description="Methylguanine DNA methyltransferase ribonuclease-like" evidence="11">
    <location>
        <begin position="17"/>
        <end position="86"/>
    </location>
</feature>
<reference evidence="12 13" key="1">
    <citation type="submission" date="2018-07" db="EMBL/GenBank/DDBJ databases">
        <title>Arthrobacter sp. nov., isolated from raw cow's milk with high bacterial count.</title>
        <authorList>
            <person name="Hahne J."/>
            <person name="Isele D."/>
            <person name="Lipski A."/>
        </authorList>
    </citation>
    <scope>NUCLEOTIDE SEQUENCE [LARGE SCALE GENOMIC DNA]</scope>
    <source>
        <strain evidence="12 13">JZ R-183</strain>
    </source>
</reference>
<comment type="function">
    <text evidence="9">Involved in the cellular defense against the biological effects of O6-methylguanine (O6-MeG) and O4-methylthymine (O4-MeT) in DNA. Repairs the methylated nucleobase in DNA by stoichiometrically transferring the methyl group to a cysteine residue in the enzyme. This is a suicide reaction: the enzyme is irreversibly inactivated.</text>
</comment>
<evidence type="ECO:0000256" key="7">
    <source>
        <dbReference type="ARBA" id="ARBA00023204"/>
    </source>
</evidence>
<dbReference type="NCBIfam" id="TIGR00589">
    <property type="entry name" value="ogt"/>
    <property type="match status" value="1"/>
</dbReference>
<dbReference type="InterPro" id="IPR001497">
    <property type="entry name" value="MethylDNA_cys_MeTrfase_AS"/>
</dbReference>
<keyword evidence="4 9" id="KW-0489">Methyltransferase</keyword>
<protein>
    <recommendedName>
        <fullName evidence="9">Methylated-DNA--protein-cysteine methyltransferase</fullName>
        <ecNumber evidence="9">2.1.1.63</ecNumber>
    </recommendedName>
    <alternativeName>
        <fullName evidence="9">6-O-methylguanine-DNA methyltransferase</fullName>
        <shortName evidence="9">MGMT</shortName>
    </alternativeName>
    <alternativeName>
        <fullName evidence="9">O-6-methylguanine-DNA-alkyltransferase</fullName>
    </alternativeName>
</protein>
<evidence type="ECO:0000256" key="2">
    <source>
        <dbReference type="ARBA" id="ARBA00008711"/>
    </source>
</evidence>
<dbReference type="EC" id="2.1.1.63" evidence="9"/>